<sequence length="70" mass="7754">MSEYVKVEYRIDQNGQITETVLNGSGPSCTLTTAELESALGSVEKRELLPEYHQLFPAEAEAEVSLKQSH</sequence>
<evidence type="ECO:0000313" key="2">
    <source>
        <dbReference type="Proteomes" id="UP000830835"/>
    </source>
</evidence>
<dbReference type="EMBL" id="JAFIRA010000045">
    <property type="protein sequence ID" value="MCJ2544048.1"/>
    <property type="molecule type" value="Genomic_DNA"/>
</dbReference>
<name>A0ABT0CE52_THEVL</name>
<dbReference type="Proteomes" id="UP000830835">
    <property type="component" value="Unassembled WGS sequence"/>
</dbReference>
<evidence type="ECO:0000313" key="1">
    <source>
        <dbReference type="EMBL" id="MCJ2544048.1"/>
    </source>
</evidence>
<protein>
    <submittedName>
        <fullName evidence="1">DUF2997 domain-containing protein</fullName>
    </submittedName>
</protein>
<gene>
    <name evidence="1" type="ORF">JX360_14235</name>
</gene>
<accession>A0ABT0CE52</accession>
<reference evidence="1" key="1">
    <citation type="submission" date="2021-02" db="EMBL/GenBank/DDBJ databases">
        <title>The CRISPR/cas machinery reduction and long-range gene transfer in the hot spring cyanobacterium Synechococcus.</title>
        <authorList>
            <person name="Dvorak P."/>
            <person name="Jahodarova E."/>
            <person name="Hasler P."/>
            <person name="Poulickova A."/>
        </authorList>
    </citation>
    <scope>NUCLEOTIDE SEQUENCE</scope>
    <source>
        <strain evidence="1">Rupite</strain>
    </source>
</reference>
<dbReference type="InterPro" id="IPR021375">
    <property type="entry name" value="DUF2997"/>
</dbReference>
<keyword evidence="2" id="KW-1185">Reference proteome</keyword>
<dbReference type="RefSeq" id="WP_244352200.1">
    <property type="nucleotide sequence ID" value="NZ_JAFIRA010000045.1"/>
</dbReference>
<comment type="caution">
    <text evidence="1">The sequence shown here is derived from an EMBL/GenBank/DDBJ whole genome shotgun (WGS) entry which is preliminary data.</text>
</comment>
<dbReference type="Pfam" id="PF11211">
    <property type="entry name" value="DUF2997"/>
    <property type="match status" value="1"/>
</dbReference>
<proteinExistence type="predicted"/>
<organism evidence="1 2">
    <name type="scientific">Thermostichus vulcanus str. 'Rupite'</name>
    <dbReference type="NCBI Taxonomy" id="2813851"/>
    <lineage>
        <taxon>Bacteria</taxon>
        <taxon>Bacillati</taxon>
        <taxon>Cyanobacteriota</taxon>
        <taxon>Cyanophyceae</taxon>
        <taxon>Thermostichales</taxon>
        <taxon>Thermostichaceae</taxon>
        <taxon>Thermostichus</taxon>
    </lineage>
</organism>